<keyword evidence="5" id="KW-1185">Reference proteome</keyword>
<sequence>MSKNDSIAFYAESCTTLFEELHGQLQRSTTANEISPETLLQKSNRFDMWARNIAALQDAYLPSSLEYRIRNDKTAIEAVKRALVYLAESLEIMSSIVTGNKENETYDVESESSLAPSLGGVKTQKVSETAELLRAIQDGIASLFQLSMIIRKRPETDEYIKAASMYPMDPIFDIVRIGDVYPAVRGTNDWLSNHLGRALTRRRQYLLYRKEHQRKMQEVHRVREGPDGKTVYSGEGASSYHGNDTFPESTPLSLDKQGVQAAPKGPRTQYADSAKASERGTNILRTPPLPKKDDGSRVKYGEHFECPYCWRIQRFEEKGDWKKHVLSDLRPYVCTFKPCDLNMFDSQRQWFDHELQIHRKQWACQFCADNSPRTRPELESHLTKVHDDKMKDGKYDVERCKITRIDATCCLLCTEYAEKLQKSNQSTKCDVSLEQFQQHLGFHMEQLAFAALPPYEIEEDAIPEEDEDSEEQGADELLQELKQEPKFNFSSTIEKINRLGFRYLDQGKLSEAESLLRQTMDILGNAGEIQETLRIFAPLAFTLSNQGKFGEAEALQRQVVELEKETLGLEHPNTLRSMQFLAGIFSQQGKLGEAEQLQRQVLQLREKILGLEHLDTLYSIQVLASTFSHQGKLEEAEQLQRQVLQLREKILGPEHPDTLYSMQGLASIFSRQGKLEETEKLQRQATNMEERILGVEHPDTLTALEQLSNTLSAEGKIEEAEKLRHRVLTGREKVLGQEHPHTRRARESLAAVLVEKQKMVDSADNPVDTGDSSMQASESLPSKSAKEVGELEDEFVVWGATSKKSKKDKKKGKVFWAPLEEETMAPGPSETPHPLHTEQESAEVQAEKATERKIASAIQDDSPEQSRESNQKGLHPLSALDPETEGLQNSPGTCWDSIPAYHLDQETVNEFLQSLFGYYDYYTKLSMDHYQFWVPRKLTNVILPENTVF</sequence>
<feature type="coiled-coil region" evidence="1">
    <location>
        <begin position="594"/>
        <end position="691"/>
    </location>
</feature>
<dbReference type="Pfam" id="PF26082">
    <property type="entry name" value="zf-C2H2_AcuF"/>
    <property type="match status" value="1"/>
</dbReference>
<dbReference type="AlphaFoldDB" id="A0A8H4RU02"/>
<organism evidence="4 5">
    <name type="scientific">Cudoniella acicularis</name>
    <dbReference type="NCBI Taxonomy" id="354080"/>
    <lineage>
        <taxon>Eukaryota</taxon>
        <taxon>Fungi</taxon>
        <taxon>Dikarya</taxon>
        <taxon>Ascomycota</taxon>
        <taxon>Pezizomycotina</taxon>
        <taxon>Leotiomycetes</taxon>
        <taxon>Helotiales</taxon>
        <taxon>Tricladiaceae</taxon>
        <taxon>Cudoniella</taxon>
    </lineage>
</organism>
<feature type="region of interest" description="Disordered" evidence="2">
    <location>
        <begin position="217"/>
        <end position="296"/>
    </location>
</feature>
<accession>A0A8H4RU02</accession>
<name>A0A8H4RU02_9HELO</name>
<feature type="compositionally biased region" description="Basic and acidic residues" evidence="2">
    <location>
        <begin position="833"/>
        <end position="854"/>
    </location>
</feature>
<evidence type="ECO:0000313" key="4">
    <source>
        <dbReference type="EMBL" id="KAF4634492.1"/>
    </source>
</evidence>
<feature type="compositionally biased region" description="Polar residues" evidence="2">
    <location>
        <begin position="240"/>
        <end position="252"/>
    </location>
</feature>
<feature type="region of interest" description="Disordered" evidence="2">
    <location>
        <begin position="818"/>
        <end position="889"/>
    </location>
</feature>
<feature type="compositionally biased region" description="Polar residues" evidence="2">
    <location>
        <begin position="770"/>
        <end position="782"/>
    </location>
</feature>
<proteinExistence type="predicted"/>
<dbReference type="OrthoDB" id="6133115at2759"/>
<keyword evidence="1" id="KW-0175">Coiled coil</keyword>
<evidence type="ECO:0000259" key="3">
    <source>
        <dbReference type="Pfam" id="PF26082"/>
    </source>
</evidence>
<dbReference type="Proteomes" id="UP000566819">
    <property type="component" value="Unassembled WGS sequence"/>
</dbReference>
<dbReference type="SUPFAM" id="SSF48452">
    <property type="entry name" value="TPR-like"/>
    <property type="match status" value="2"/>
</dbReference>
<reference evidence="4 5" key="1">
    <citation type="submission" date="2020-03" db="EMBL/GenBank/DDBJ databases">
        <title>Draft Genome Sequence of Cudoniella acicularis.</title>
        <authorList>
            <person name="Buettner E."/>
            <person name="Kellner H."/>
        </authorList>
    </citation>
    <scope>NUCLEOTIDE SEQUENCE [LARGE SCALE GENOMIC DNA]</scope>
    <source>
        <strain evidence="4 5">DSM 108380</strain>
    </source>
</reference>
<evidence type="ECO:0000256" key="1">
    <source>
        <dbReference type="SAM" id="Coils"/>
    </source>
</evidence>
<feature type="compositionally biased region" description="Basic and acidic residues" evidence="2">
    <location>
        <begin position="217"/>
        <end position="227"/>
    </location>
</feature>
<dbReference type="InterPro" id="IPR058925">
    <property type="entry name" value="zf-C2H2_AcuF"/>
</dbReference>
<feature type="domain" description="Oxidoreductase acuF-like C2H2 type zinc-finger" evidence="3">
    <location>
        <begin position="301"/>
        <end position="329"/>
    </location>
</feature>
<evidence type="ECO:0000313" key="5">
    <source>
        <dbReference type="Proteomes" id="UP000566819"/>
    </source>
</evidence>
<dbReference type="PANTHER" id="PTHR35391">
    <property type="entry name" value="C2H2-TYPE DOMAIN-CONTAINING PROTEIN-RELATED"/>
    <property type="match status" value="1"/>
</dbReference>
<dbReference type="Pfam" id="PF13424">
    <property type="entry name" value="TPR_12"/>
    <property type="match status" value="2"/>
</dbReference>
<gene>
    <name evidence="4" type="ORF">G7Y89_g3617</name>
</gene>
<protein>
    <recommendedName>
        <fullName evidence="3">Oxidoreductase acuF-like C2H2 type zinc-finger domain-containing protein</fullName>
    </recommendedName>
</protein>
<dbReference type="PANTHER" id="PTHR35391:SF7">
    <property type="entry name" value="C2H2-TYPE DOMAIN-CONTAINING PROTEIN"/>
    <property type="match status" value="1"/>
</dbReference>
<feature type="region of interest" description="Disordered" evidence="2">
    <location>
        <begin position="760"/>
        <end position="788"/>
    </location>
</feature>
<dbReference type="EMBL" id="JAAMPI010000181">
    <property type="protein sequence ID" value="KAF4634492.1"/>
    <property type="molecule type" value="Genomic_DNA"/>
</dbReference>
<comment type="caution">
    <text evidence="4">The sequence shown here is derived from an EMBL/GenBank/DDBJ whole genome shotgun (WGS) entry which is preliminary data.</text>
</comment>
<evidence type="ECO:0000256" key="2">
    <source>
        <dbReference type="SAM" id="MobiDB-lite"/>
    </source>
</evidence>
<dbReference type="Gene3D" id="1.25.40.10">
    <property type="entry name" value="Tetratricopeptide repeat domain"/>
    <property type="match status" value="2"/>
</dbReference>
<dbReference type="InterPro" id="IPR011990">
    <property type="entry name" value="TPR-like_helical_dom_sf"/>
</dbReference>
<dbReference type="Pfam" id="PF13374">
    <property type="entry name" value="TPR_10"/>
    <property type="match status" value="2"/>
</dbReference>